<protein>
    <submittedName>
        <fullName evidence="2">Uncharacterized protein</fullName>
    </submittedName>
</protein>
<name>A0AAJ1UX49_9MOLU</name>
<comment type="caution">
    <text evidence="2">The sequence shown here is derived from an EMBL/GenBank/DDBJ whole genome shotgun (WGS) entry which is preliminary data.</text>
</comment>
<proteinExistence type="predicted"/>
<evidence type="ECO:0000313" key="3">
    <source>
        <dbReference type="Proteomes" id="UP001224428"/>
    </source>
</evidence>
<accession>A0AAJ1UX49</accession>
<keyword evidence="1" id="KW-0732">Signal</keyword>
<dbReference type="PROSITE" id="PS51257">
    <property type="entry name" value="PROKAR_LIPOPROTEIN"/>
    <property type="match status" value="1"/>
</dbReference>
<feature type="signal peptide" evidence="1">
    <location>
        <begin position="1"/>
        <end position="20"/>
    </location>
</feature>
<dbReference type="NCBIfam" id="NF045851">
    <property type="entry name" value="mem_nucl_MnuA"/>
    <property type="match status" value="1"/>
</dbReference>
<dbReference type="Gene3D" id="3.60.10.10">
    <property type="entry name" value="Endonuclease/exonuclease/phosphatase"/>
    <property type="match status" value="1"/>
</dbReference>
<organism evidence="2 3">
    <name type="scientific">Mycoplasma phocimorsus</name>
    <dbReference type="NCBI Taxonomy" id="3045839"/>
    <lineage>
        <taxon>Bacteria</taxon>
        <taxon>Bacillati</taxon>
        <taxon>Mycoplasmatota</taxon>
        <taxon>Mollicutes</taxon>
        <taxon>Mycoplasmataceae</taxon>
        <taxon>Mycoplasma</taxon>
    </lineage>
</organism>
<sequence>MKNKYKLWISAAGITPITFAAISCSNTSNETVSNEQIIEKTLSRLNIADLQFHNNVSDNIEFENGKKEIEINGAQVKISNILKEKNSVFVVFEIKTKESTRKIGHRFTQEDFLNSKVKEQEQQNISEYEAHIIAKRLEMPNFSNLTKEEVIDNFSNIEFTINSLDLIKYPDLSVKLVEVKNSINGLAFIFMLTVDKQKTPIKAGVFMPDNLFKITEEANENFEDSQEERDKEEDILLSKEELDAEESFPPLDYEGEAPLFKGEVEPKYKKLDNQRRIGHWNILNYPGSYKKPKNHAFKVDAIATTIYKTRQDIVGLTEINFGYGNKVKEIQNKLNEKWGQNTYSLLLQPTSDKNPDANNATAEQIAVLYNHFYYKPLETMSFGKEDKSYKRPLFGVLFKDKTTEKTIITIFGHLDSPGPKKSAGESSAGKEWPEQGAWEVQEVLNIPKAFEAFQKLDPSASIIFEGDTNIKTRNNNLFLTNDFKNANIENYYGDMSIHSKSNEKEKVLIKDIPWVYEYYDTSAGKEHKSNSKKHSDDLYANAYDKILFRENSGLNIISEKEKIDIKTEEYNNVWFKFDLINSYESKFFPETLLESWKQTEKYKESKTQALNFRFSESISDHTLVWVDYEVKK</sequence>
<evidence type="ECO:0000256" key="1">
    <source>
        <dbReference type="SAM" id="SignalP"/>
    </source>
</evidence>
<dbReference type="Proteomes" id="UP001224428">
    <property type="component" value="Unassembled WGS sequence"/>
</dbReference>
<dbReference type="SUPFAM" id="SSF56219">
    <property type="entry name" value="DNase I-like"/>
    <property type="match status" value="1"/>
</dbReference>
<dbReference type="RefSeq" id="WP_283827390.1">
    <property type="nucleotide sequence ID" value="NZ_JASDDP010000024.1"/>
</dbReference>
<dbReference type="EMBL" id="JASDDP010000024">
    <property type="protein sequence ID" value="MDJ1646000.1"/>
    <property type="molecule type" value="Genomic_DNA"/>
</dbReference>
<dbReference type="AlphaFoldDB" id="A0AAJ1UX49"/>
<gene>
    <name evidence="2" type="ORF">QLQ80_02835</name>
</gene>
<keyword evidence="3" id="KW-1185">Reference proteome</keyword>
<feature type="chain" id="PRO_5042560607" evidence="1">
    <location>
        <begin position="21"/>
        <end position="632"/>
    </location>
</feature>
<reference evidence="2" key="1">
    <citation type="submission" date="2023-05" db="EMBL/GenBank/DDBJ databases">
        <title>Mycoplasma phocimorsus sp. nov., isolated from Scandinavian patients with seal finger or septic arthritis after contact with seals.</title>
        <authorList>
            <person name="Skafte-Holm A."/>
            <person name="Pedersen T.R."/>
            <person name="Froelund M."/>
            <person name="Stegger M."/>
            <person name="Qvortrup K."/>
            <person name="Michaels D.L."/>
            <person name="Brown D.R."/>
            <person name="Jensen J.S."/>
        </authorList>
    </citation>
    <scope>NUCLEOTIDE SEQUENCE</scope>
    <source>
        <strain evidence="2">M5725</strain>
    </source>
</reference>
<evidence type="ECO:0000313" key="2">
    <source>
        <dbReference type="EMBL" id="MDJ1646000.1"/>
    </source>
</evidence>
<dbReference type="InterPro" id="IPR036691">
    <property type="entry name" value="Endo/exonu/phosph_ase_sf"/>
</dbReference>